<gene>
    <name evidence="8" type="ORF">EG799_01795</name>
</gene>
<dbReference type="PANTHER" id="PTHR43380">
    <property type="entry name" value="2-OXOISOVALERATE DEHYDROGENASE SUBUNIT ALPHA, MITOCHONDRIAL"/>
    <property type="match status" value="1"/>
</dbReference>
<dbReference type="Gene3D" id="3.40.50.970">
    <property type="match status" value="1"/>
</dbReference>
<reference evidence="8 9" key="1">
    <citation type="submission" date="2018-11" db="EMBL/GenBank/DDBJ databases">
        <title>Erythrobacter spongiae sp. nov., isolated from a marine sponge.</title>
        <authorList>
            <person name="Zhuang L."/>
            <person name="Luo L."/>
        </authorList>
    </citation>
    <scope>NUCLEOTIDE SEQUENCE [LARGE SCALE GENOMIC DNA]</scope>
    <source>
        <strain evidence="8 9">HN-E23</strain>
    </source>
</reference>
<dbReference type="Proteomes" id="UP000275232">
    <property type="component" value="Unassembled WGS sequence"/>
</dbReference>
<proteinExistence type="inferred from homology"/>
<dbReference type="InterPro" id="IPR050771">
    <property type="entry name" value="Alpha-ketoacid_DH_E1_comp"/>
</dbReference>
<dbReference type="Pfam" id="PF12573">
    <property type="entry name" value="OxoDH_E1alpha_N"/>
    <property type="match status" value="1"/>
</dbReference>
<evidence type="ECO:0000256" key="3">
    <source>
        <dbReference type="ARBA" id="ARBA00023052"/>
    </source>
</evidence>
<protein>
    <recommendedName>
        <fullName evidence="4">2-oxoisovalerate dehydrogenase subunit alpha</fullName>
        <ecNumber evidence="4">1.2.4.4</ecNumber>
    </recommendedName>
    <alternativeName>
        <fullName evidence="4">Branched-chain alpha-keto acid dehydrogenase E1 component alpha chain</fullName>
    </alternativeName>
</protein>
<dbReference type="Pfam" id="PF00676">
    <property type="entry name" value="E1_dh"/>
    <property type="match status" value="1"/>
</dbReference>
<evidence type="ECO:0000256" key="1">
    <source>
        <dbReference type="ARBA" id="ARBA00001964"/>
    </source>
</evidence>
<evidence type="ECO:0000256" key="4">
    <source>
        <dbReference type="RuleBase" id="RU365014"/>
    </source>
</evidence>
<comment type="cofactor">
    <cofactor evidence="1 4">
        <name>thiamine diphosphate</name>
        <dbReference type="ChEBI" id="CHEBI:58937"/>
    </cofactor>
</comment>
<comment type="caution">
    <text evidence="8">The sequence shown here is derived from an EMBL/GenBank/DDBJ whole genome shotgun (WGS) entry which is preliminary data.</text>
</comment>
<keyword evidence="9" id="KW-1185">Reference proteome</keyword>
<dbReference type="CDD" id="cd02000">
    <property type="entry name" value="TPP_E1_PDC_ADC_BCADC"/>
    <property type="match status" value="1"/>
</dbReference>
<feature type="domain" description="Dehydrogenase E1 component" evidence="6">
    <location>
        <begin position="91"/>
        <end position="385"/>
    </location>
</feature>
<dbReference type="InterPro" id="IPR001017">
    <property type="entry name" value="DH_E1"/>
</dbReference>
<feature type="region of interest" description="Disordered" evidence="5">
    <location>
        <begin position="1"/>
        <end position="27"/>
    </location>
</feature>
<dbReference type="AlphaFoldDB" id="A0A3N5CPJ5"/>
<evidence type="ECO:0000313" key="9">
    <source>
        <dbReference type="Proteomes" id="UP000275232"/>
    </source>
</evidence>
<evidence type="ECO:0000259" key="7">
    <source>
        <dbReference type="Pfam" id="PF12573"/>
    </source>
</evidence>
<dbReference type="InterPro" id="IPR022593">
    <property type="entry name" value="Oxoisoval_DH_suAlpha_N_dom"/>
</dbReference>
<evidence type="ECO:0000313" key="8">
    <source>
        <dbReference type="EMBL" id="RPF70497.1"/>
    </source>
</evidence>
<evidence type="ECO:0000259" key="6">
    <source>
        <dbReference type="Pfam" id="PF00676"/>
    </source>
</evidence>
<dbReference type="SUPFAM" id="SSF52518">
    <property type="entry name" value="Thiamin diphosphate-binding fold (THDP-binding)"/>
    <property type="match status" value="1"/>
</dbReference>
<comment type="similarity">
    <text evidence="4">Belongs to the BCKDHA family.</text>
</comment>
<dbReference type="EC" id="1.2.4.4" evidence="4"/>
<sequence>MADSTDIAGHNRPRLALHVPEPKYRPGDTVDFNHIETGEAGAQPRPDETCEARETFPLCDDLIRVLGDDDRAHGPWNPGLAPDTLRTILREMALVRAFDTRLYRAQRQGKTSFYMKCTGEEATSVAATHALAADDMIFPSYRQQGCLIARGYDLVEMVNQIYSNKGDKLKGRQLPIMYCSKRLSFFSISGNLATQYPQAVGFAMASAIKGDSRIAASWLGEGSTAEGDFHSALTFAAVYNAPVVLNVINNQWAISSFSGFAGAERATFAARAIGYGIAGLRVDGNDPLAVFAAERWAADRARSNAGPTLIEHFTYRAEGHSTSDDPAAYRSAEERSEWPLGDPITRLANHLIALGEWSEERQEEMDAEIDAEVRKAVKEAEKNGILGHGLHHPDRTMFEDVFEELPWHLKEQSRQAIHEREVKYPEGKDW</sequence>
<dbReference type="GO" id="GO:0009083">
    <property type="term" value="P:branched-chain amino acid catabolic process"/>
    <property type="evidence" value="ECO:0007669"/>
    <property type="project" value="TreeGrafter"/>
</dbReference>
<dbReference type="GO" id="GO:0003863">
    <property type="term" value="F:branched-chain 2-oxo acid dehydrogenase activity"/>
    <property type="evidence" value="ECO:0007669"/>
    <property type="project" value="UniProtKB-EC"/>
</dbReference>
<dbReference type="RefSeq" id="WP_123878023.1">
    <property type="nucleotide sequence ID" value="NZ_RPFZ01000001.1"/>
</dbReference>
<organism evidence="8 9">
    <name type="scientific">Aurantiacibacter spongiae</name>
    <dbReference type="NCBI Taxonomy" id="2488860"/>
    <lineage>
        <taxon>Bacteria</taxon>
        <taxon>Pseudomonadati</taxon>
        <taxon>Pseudomonadota</taxon>
        <taxon>Alphaproteobacteria</taxon>
        <taxon>Sphingomonadales</taxon>
        <taxon>Erythrobacteraceae</taxon>
        <taxon>Aurantiacibacter</taxon>
    </lineage>
</organism>
<comment type="catalytic activity">
    <reaction evidence="4">
        <text>N(6)-[(R)-lipoyl]-L-lysyl-[protein] + 3-methyl-2-oxobutanoate + H(+) = N(6)-[(R)-S(8)-2-methylpropanoyldihydrolipoyl]-L-lysyl-[protein] + CO2</text>
        <dbReference type="Rhea" id="RHEA:13457"/>
        <dbReference type="Rhea" id="RHEA-COMP:10474"/>
        <dbReference type="Rhea" id="RHEA-COMP:10497"/>
        <dbReference type="ChEBI" id="CHEBI:11851"/>
        <dbReference type="ChEBI" id="CHEBI:15378"/>
        <dbReference type="ChEBI" id="CHEBI:16526"/>
        <dbReference type="ChEBI" id="CHEBI:83099"/>
        <dbReference type="ChEBI" id="CHEBI:83142"/>
        <dbReference type="EC" id="1.2.4.4"/>
    </reaction>
</comment>
<dbReference type="OrthoDB" id="9766715at2"/>
<comment type="function">
    <text evidence="4">The branched-chain alpha-keto dehydrogenase complex catalyzes the overall conversion of alpha-keto acids to acyl-CoA and CO(2). It contains multiple copies of three enzymatic components: branched-chain alpha-keto acid decarboxylase (E1), lipoamide acyltransferase (E2) and lipoamide dehydrogenase (E3).</text>
</comment>
<evidence type="ECO:0000256" key="5">
    <source>
        <dbReference type="SAM" id="MobiDB-lite"/>
    </source>
</evidence>
<name>A0A3N5CPJ5_9SPHN</name>
<dbReference type="PANTHER" id="PTHR43380:SF1">
    <property type="entry name" value="2-OXOISOVALERATE DEHYDROGENASE SUBUNIT ALPHA, MITOCHONDRIAL"/>
    <property type="match status" value="1"/>
</dbReference>
<keyword evidence="3 4" id="KW-0786">Thiamine pyrophosphate</keyword>
<dbReference type="InterPro" id="IPR029061">
    <property type="entry name" value="THDP-binding"/>
</dbReference>
<keyword evidence="2 4" id="KW-0560">Oxidoreductase</keyword>
<feature type="domain" description="2-oxoisovalerate dehydrogenase E1 alpha subunit N-terminal" evidence="7">
    <location>
        <begin position="13"/>
        <end position="52"/>
    </location>
</feature>
<evidence type="ECO:0000256" key="2">
    <source>
        <dbReference type="ARBA" id="ARBA00023002"/>
    </source>
</evidence>
<accession>A0A3N5CPJ5</accession>
<dbReference type="EMBL" id="RPFZ01000001">
    <property type="protein sequence ID" value="RPF70497.1"/>
    <property type="molecule type" value="Genomic_DNA"/>
</dbReference>